<keyword evidence="1" id="KW-0732">Signal</keyword>
<sequence length="189" mass="21453">MRLLLQHAHFILSVFLIGLSLCHCVRDDDGLINAFTGLSLIDDMGRVRQTREHIRAIERAHNLPAGWFTRVVGRTDDGTRRAITHIRQRGSRFSLLMPPGDPSQGMFYSVFSIVHPQTRSSTLAVMMIQVISGQRGELIGEAHFPQSLTRDQAEDAQRLLEEHAEWYPEEIARRFGMHAVNLEPPPHVV</sequence>
<accession>A0A2N8ULE7</accession>
<dbReference type="Proteomes" id="UP000239563">
    <property type="component" value="Chromosome XIX"/>
</dbReference>
<feature type="signal peptide" evidence="1">
    <location>
        <begin position="1"/>
        <end position="24"/>
    </location>
</feature>
<protein>
    <submittedName>
        <fullName evidence="2">Uncharacterized protein</fullName>
    </submittedName>
</protein>
<organism evidence="2 3">
    <name type="scientific">Sporisorium reilianum f. sp. reilianum</name>
    <dbReference type="NCBI Taxonomy" id="72559"/>
    <lineage>
        <taxon>Eukaryota</taxon>
        <taxon>Fungi</taxon>
        <taxon>Dikarya</taxon>
        <taxon>Basidiomycota</taxon>
        <taxon>Ustilaginomycotina</taxon>
        <taxon>Ustilaginomycetes</taxon>
        <taxon>Ustilaginales</taxon>
        <taxon>Ustilaginaceae</taxon>
        <taxon>Sporisorium</taxon>
    </lineage>
</organism>
<dbReference type="EMBL" id="LT795072">
    <property type="protein sequence ID" value="SJX65744.1"/>
    <property type="molecule type" value="Genomic_DNA"/>
</dbReference>
<proteinExistence type="predicted"/>
<feature type="chain" id="PRO_5014660307" evidence="1">
    <location>
        <begin position="25"/>
        <end position="189"/>
    </location>
</feature>
<name>A0A2N8ULE7_9BASI</name>
<dbReference type="AlphaFoldDB" id="A0A2N8ULE7"/>
<reference evidence="2 3" key="1">
    <citation type="submission" date="2017-02" db="EMBL/GenBank/DDBJ databases">
        <authorList>
            <person name="Peterson S.W."/>
        </authorList>
    </citation>
    <scope>NUCLEOTIDE SEQUENCE [LARGE SCALE GENOMIC DNA]</scope>
    <source>
        <strain evidence="2 3">SRS1_H2-8</strain>
    </source>
</reference>
<evidence type="ECO:0000313" key="2">
    <source>
        <dbReference type="EMBL" id="SJX65744.1"/>
    </source>
</evidence>
<gene>
    <name evidence="2" type="ORF">SRS1_10075</name>
</gene>
<evidence type="ECO:0000313" key="3">
    <source>
        <dbReference type="Proteomes" id="UP000239563"/>
    </source>
</evidence>
<evidence type="ECO:0000256" key="1">
    <source>
        <dbReference type="SAM" id="SignalP"/>
    </source>
</evidence>